<evidence type="ECO:0000256" key="1">
    <source>
        <dbReference type="SAM" id="Phobius"/>
    </source>
</evidence>
<keyword evidence="1" id="KW-1133">Transmembrane helix</keyword>
<comment type="caution">
    <text evidence="2">The sequence shown here is derived from an EMBL/GenBank/DDBJ whole genome shotgun (WGS) entry which is preliminary data.</text>
</comment>
<protein>
    <submittedName>
        <fullName evidence="2">Uncharacterized protein</fullName>
    </submittedName>
</protein>
<dbReference type="RefSeq" id="WP_196989075.1">
    <property type="nucleotide sequence ID" value="NZ_JADWYR010000001.1"/>
</dbReference>
<keyword evidence="1" id="KW-0812">Transmembrane</keyword>
<accession>A0A931E602</accession>
<feature type="transmembrane region" description="Helical" evidence="1">
    <location>
        <begin position="12"/>
        <end position="35"/>
    </location>
</feature>
<evidence type="ECO:0000313" key="2">
    <source>
        <dbReference type="EMBL" id="MBG9374994.1"/>
    </source>
</evidence>
<dbReference type="Proteomes" id="UP000628448">
    <property type="component" value="Unassembled WGS sequence"/>
</dbReference>
<keyword evidence="3" id="KW-1185">Reference proteome</keyword>
<dbReference type="EMBL" id="JADWYR010000001">
    <property type="protein sequence ID" value="MBG9374994.1"/>
    <property type="molecule type" value="Genomic_DNA"/>
</dbReference>
<name>A0A931E602_9BACT</name>
<feature type="transmembrane region" description="Helical" evidence="1">
    <location>
        <begin position="47"/>
        <end position="67"/>
    </location>
</feature>
<gene>
    <name evidence="2" type="ORF">I5907_02055</name>
</gene>
<organism evidence="2 3">
    <name type="scientific">Panacibacter microcysteis</name>
    <dbReference type="NCBI Taxonomy" id="2793269"/>
    <lineage>
        <taxon>Bacteria</taxon>
        <taxon>Pseudomonadati</taxon>
        <taxon>Bacteroidota</taxon>
        <taxon>Chitinophagia</taxon>
        <taxon>Chitinophagales</taxon>
        <taxon>Chitinophagaceae</taxon>
        <taxon>Panacibacter</taxon>
    </lineage>
</organism>
<proteinExistence type="predicted"/>
<dbReference type="AlphaFoldDB" id="A0A931E602"/>
<reference evidence="2" key="1">
    <citation type="submission" date="2020-11" db="EMBL/GenBank/DDBJ databases">
        <title>Bacterial whole genome sequence for Panacibacter sp. DH6.</title>
        <authorList>
            <person name="Le V."/>
            <person name="Ko S."/>
            <person name="Ahn C.-Y."/>
            <person name="Oh H.-M."/>
        </authorList>
    </citation>
    <scope>NUCLEOTIDE SEQUENCE</scope>
    <source>
        <strain evidence="2">DH6</strain>
    </source>
</reference>
<sequence length="109" mass="12846">MYYGNKHRPKGFLLFPLVIIAAALLVGVVVMWLWNAVLPPVLNTKEITYWQAVGLLVLCRILFGSFGRRNSSGPSFKKQYWKDKWHSMSPDEKTKFREEWKNRCEKKQE</sequence>
<evidence type="ECO:0000313" key="3">
    <source>
        <dbReference type="Proteomes" id="UP000628448"/>
    </source>
</evidence>
<keyword evidence="1" id="KW-0472">Membrane</keyword>